<feature type="compositionally biased region" description="Basic and acidic residues" evidence="1">
    <location>
        <begin position="185"/>
        <end position="198"/>
    </location>
</feature>
<gene>
    <name evidence="2" type="ORF">MARPO_0055s0065</name>
</gene>
<dbReference type="Proteomes" id="UP000244005">
    <property type="component" value="Unassembled WGS sequence"/>
</dbReference>
<feature type="region of interest" description="Disordered" evidence="1">
    <location>
        <begin position="23"/>
        <end position="60"/>
    </location>
</feature>
<organism evidence="2 3">
    <name type="scientific">Marchantia polymorpha</name>
    <name type="common">Common liverwort</name>
    <name type="synonym">Marchantia aquatica</name>
    <dbReference type="NCBI Taxonomy" id="3197"/>
    <lineage>
        <taxon>Eukaryota</taxon>
        <taxon>Viridiplantae</taxon>
        <taxon>Streptophyta</taxon>
        <taxon>Embryophyta</taxon>
        <taxon>Marchantiophyta</taxon>
        <taxon>Marchantiopsida</taxon>
        <taxon>Marchantiidae</taxon>
        <taxon>Marchantiales</taxon>
        <taxon>Marchantiaceae</taxon>
        <taxon>Marchantia</taxon>
    </lineage>
</organism>
<dbReference type="EMBL" id="KZ772727">
    <property type="protein sequence ID" value="PTQ37795.1"/>
    <property type="molecule type" value="Genomic_DNA"/>
</dbReference>
<feature type="region of interest" description="Disordered" evidence="1">
    <location>
        <begin position="185"/>
        <end position="211"/>
    </location>
</feature>
<name>A0A2R6WVA9_MARPO</name>
<reference evidence="3" key="1">
    <citation type="journal article" date="2017" name="Cell">
        <title>Insights into land plant evolution garnered from the Marchantia polymorpha genome.</title>
        <authorList>
            <person name="Bowman J.L."/>
            <person name="Kohchi T."/>
            <person name="Yamato K.T."/>
            <person name="Jenkins J."/>
            <person name="Shu S."/>
            <person name="Ishizaki K."/>
            <person name="Yamaoka S."/>
            <person name="Nishihama R."/>
            <person name="Nakamura Y."/>
            <person name="Berger F."/>
            <person name="Adam C."/>
            <person name="Aki S.S."/>
            <person name="Althoff F."/>
            <person name="Araki T."/>
            <person name="Arteaga-Vazquez M.A."/>
            <person name="Balasubrmanian S."/>
            <person name="Barry K."/>
            <person name="Bauer D."/>
            <person name="Boehm C.R."/>
            <person name="Briginshaw L."/>
            <person name="Caballero-Perez J."/>
            <person name="Catarino B."/>
            <person name="Chen F."/>
            <person name="Chiyoda S."/>
            <person name="Chovatia M."/>
            <person name="Davies K.M."/>
            <person name="Delmans M."/>
            <person name="Demura T."/>
            <person name="Dierschke T."/>
            <person name="Dolan L."/>
            <person name="Dorantes-Acosta A.E."/>
            <person name="Eklund D.M."/>
            <person name="Florent S.N."/>
            <person name="Flores-Sandoval E."/>
            <person name="Fujiyama A."/>
            <person name="Fukuzawa H."/>
            <person name="Galik B."/>
            <person name="Grimanelli D."/>
            <person name="Grimwood J."/>
            <person name="Grossniklaus U."/>
            <person name="Hamada T."/>
            <person name="Haseloff J."/>
            <person name="Hetherington A.J."/>
            <person name="Higo A."/>
            <person name="Hirakawa Y."/>
            <person name="Hundley H.N."/>
            <person name="Ikeda Y."/>
            <person name="Inoue K."/>
            <person name="Inoue S.I."/>
            <person name="Ishida S."/>
            <person name="Jia Q."/>
            <person name="Kakita M."/>
            <person name="Kanazawa T."/>
            <person name="Kawai Y."/>
            <person name="Kawashima T."/>
            <person name="Kennedy M."/>
            <person name="Kinose K."/>
            <person name="Kinoshita T."/>
            <person name="Kohara Y."/>
            <person name="Koide E."/>
            <person name="Komatsu K."/>
            <person name="Kopischke S."/>
            <person name="Kubo M."/>
            <person name="Kyozuka J."/>
            <person name="Lagercrantz U."/>
            <person name="Lin S.S."/>
            <person name="Lindquist E."/>
            <person name="Lipzen A.M."/>
            <person name="Lu C.W."/>
            <person name="De Luna E."/>
            <person name="Martienssen R.A."/>
            <person name="Minamino N."/>
            <person name="Mizutani M."/>
            <person name="Mizutani M."/>
            <person name="Mochizuki N."/>
            <person name="Monte I."/>
            <person name="Mosher R."/>
            <person name="Nagasaki H."/>
            <person name="Nakagami H."/>
            <person name="Naramoto S."/>
            <person name="Nishitani K."/>
            <person name="Ohtani M."/>
            <person name="Okamoto T."/>
            <person name="Okumura M."/>
            <person name="Phillips J."/>
            <person name="Pollak B."/>
            <person name="Reinders A."/>
            <person name="Rovekamp M."/>
            <person name="Sano R."/>
            <person name="Sawa S."/>
            <person name="Schmid M.W."/>
            <person name="Shirakawa M."/>
            <person name="Solano R."/>
            <person name="Spunde A."/>
            <person name="Suetsugu N."/>
            <person name="Sugano S."/>
            <person name="Sugiyama A."/>
            <person name="Sun R."/>
            <person name="Suzuki Y."/>
            <person name="Takenaka M."/>
            <person name="Takezawa D."/>
            <person name="Tomogane H."/>
            <person name="Tsuzuki M."/>
            <person name="Ueda T."/>
            <person name="Umeda M."/>
            <person name="Ward J.M."/>
            <person name="Watanabe Y."/>
            <person name="Yazaki K."/>
            <person name="Yokoyama R."/>
            <person name="Yoshitake Y."/>
            <person name="Yotsui I."/>
            <person name="Zachgo S."/>
            <person name="Schmutz J."/>
        </authorList>
    </citation>
    <scope>NUCLEOTIDE SEQUENCE [LARGE SCALE GENOMIC DNA]</scope>
    <source>
        <strain evidence="3">Tak-1</strain>
    </source>
</reference>
<evidence type="ECO:0000313" key="2">
    <source>
        <dbReference type="EMBL" id="PTQ37795.1"/>
    </source>
</evidence>
<evidence type="ECO:0000313" key="3">
    <source>
        <dbReference type="Proteomes" id="UP000244005"/>
    </source>
</evidence>
<proteinExistence type="predicted"/>
<sequence>MECGFGVKRFTLEGKCGRENHAYREGSKHAASSLPPQDIRDHPRPGRGRSPMSICGSCPTPAGVRAPEIGRRPWMVPCHEALIPAGREAGPSNREPPGPTRTPATRSIITPKPTGAAGPACMVRAAKASLKPSSPLAVPPRYLHSLVRLGVRISKVRSKPRSGASLFLRRSGACASPLPFSSCESFHERARARARGESEGAAAPRSRFKRF</sequence>
<dbReference type="AlphaFoldDB" id="A0A2R6WVA9"/>
<feature type="region of interest" description="Disordered" evidence="1">
    <location>
        <begin position="85"/>
        <end position="115"/>
    </location>
</feature>
<evidence type="ECO:0000256" key="1">
    <source>
        <dbReference type="SAM" id="MobiDB-lite"/>
    </source>
</evidence>
<dbReference type="Gramene" id="Mp2g19850.1">
    <property type="protein sequence ID" value="Mp2g19850.1.cds1"/>
    <property type="gene ID" value="Mp2g19850"/>
</dbReference>
<protein>
    <submittedName>
        <fullName evidence="2">Uncharacterized protein</fullName>
    </submittedName>
</protein>
<keyword evidence="3" id="KW-1185">Reference proteome</keyword>
<accession>A0A2R6WVA9</accession>